<dbReference type="PANTHER" id="PTHR31876">
    <property type="entry name" value="COV-LIKE PROTEIN 1"/>
    <property type="match status" value="1"/>
</dbReference>
<dbReference type="Proteomes" id="UP001056500">
    <property type="component" value="Chromosome"/>
</dbReference>
<gene>
    <name evidence="2" type="ORF">NDK47_16285</name>
</gene>
<dbReference type="EMBL" id="CP098755">
    <property type="protein sequence ID" value="USG63730.1"/>
    <property type="molecule type" value="Genomic_DNA"/>
</dbReference>
<reference evidence="2" key="1">
    <citation type="submission" date="2022-06" db="EMBL/GenBank/DDBJ databases">
        <title>Genome sequencing of Brevibacillus sp. BB3-R1.</title>
        <authorList>
            <person name="Heo J."/>
            <person name="Lee D."/>
            <person name="Won M."/>
            <person name="Han B.-H."/>
            <person name="Hong S.-B."/>
            <person name="Kwon S.-W."/>
        </authorList>
    </citation>
    <scope>NUCLEOTIDE SEQUENCE</scope>
    <source>
        <strain evidence="2">BB3-R1</strain>
    </source>
</reference>
<proteinExistence type="predicted"/>
<dbReference type="PANTHER" id="PTHR31876:SF26">
    <property type="entry name" value="PROTEIN LIKE COV 2"/>
    <property type="match status" value="1"/>
</dbReference>
<protein>
    <submittedName>
        <fullName evidence="2">DUF502 domain-containing protein</fullName>
    </submittedName>
</protein>
<sequence>MKRFLTYFLNGLLVITPIVVSVYVVTYLFRLVDEWGKKVFGMLLPVIPFGVGLILTIGVIVLIGFISQHWLIQKLIGRIDALFNRFPGLKILYNSVKDTLNAFVGEKRSFSQVVMIHEAHGVRRIGFITTEDLAFLGCPPDMIAVYIPHGMQVSGELKLFPRKSEQIEYLDVSVEDAMRFCLTAGIASKKEGKLDKRSEQKLN</sequence>
<evidence type="ECO:0000313" key="3">
    <source>
        <dbReference type="Proteomes" id="UP001056500"/>
    </source>
</evidence>
<accession>A0ABY4WD86</accession>
<dbReference type="RefSeq" id="WP_251870809.1">
    <property type="nucleotide sequence ID" value="NZ_CP098755.1"/>
</dbReference>
<dbReference type="Pfam" id="PF04367">
    <property type="entry name" value="DUF502"/>
    <property type="match status" value="1"/>
</dbReference>
<organism evidence="2 3">
    <name type="scientific">Brevibacillus ruminantium</name>
    <dbReference type="NCBI Taxonomy" id="2950604"/>
    <lineage>
        <taxon>Bacteria</taxon>
        <taxon>Bacillati</taxon>
        <taxon>Bacillota</taxon>
        <taxon>Bacilli</taxon>
        <taxon>Bacillales</taxon>
        <taxon>Paenibacillaceae</taxon>
        <taxon>Brevibacillus</taxon>
    </lineage>
</organism>
<dbReference type="InterPro" id="IPR007462">
    <property type="entry name" value="COV1-like"/>
</dbReference>
<feature type="transmembrane region" description="Helical" evidence="1">
    <location>
        <begin position="42"/>
        <end position="66"/>
    </location>
</feature>
<keyword evidence="1" id="KW-0472">Membrane</keyword>
<evidence type="ECO:0000256" key="1">
    <source>
        <dbReference type="SAM" id="Phobius"/>
    </source>
</evidence>
<keyword evidence="1" id="KW-1133">Transmembrane helix</keyword>
<feature type="transmembrane region" description="Helical" evidence="1">
    <location>
        <begin position="7"/>
        <end position="30"/>
    </location>
</feature>
<keyword evidence="1" id="KW-0812">Transmembrane</keyword>
<keyword evidence="3" id="KW-1185">Reference proteome</keyword>
<name>A0ABY4WD86_9BACL</name>
<evidence type="ECO:0000313" key="2">
    <source>
        <dbReference type="EMBL" id="USG63730.1"/>
    </source>
</evidence>